<evidence type="ECO:0000313" key="2">
    <source>
        <dbReference type="EMBL" id="MCU7555174.1"/>
    </source>
</evidence>
<protein>
    <submittedName>
        <fullName evidence="2">Uncharacterized protein</fullName>
    </submittedName>
</protein>
<feature type="transmembrane region" description="Helical" evidence="1">
    <location>
        <begin position="29"/>
        <end position="46"/>
    </location>
</feature>
<evidence type="ECO:0000313" key="3">
    <source>
        <dbReference type="Proteomes" id="UP001209257"/>
    </source>
</evidence>
<comment type="caution">
    <text evidence="2">The sequence shown here is derived from an EMBL/GenBank/DDBJ whole genome shotgun (WGS) entry which is preliminary data.</text>
</comment>
<accession>A0ABT2VQ23</accession>
<evidence type="ECO:0000256" key="1">
    <source>
        <dbReference type="SAM" id="Phobius"/>
    </source>
</evidence>
<dbReference type="EMBL" id="JAOTJC010000008">
    <property type="protein sequence ID" value="MCU7555174.1"/>
    <property type="molecule type" value="Genomic_DNA"/>
</dbReference>
<proteinExistence type="predicted"/>
<gene>
    <name evidence="2" type="ORF">OCL06_11260</name>
</gene>
<keyword evidence="1" id="KW-0472">Membrane</keyword>
<reference evidence="3" key="1">
    <citation type="submission" date="2023-07" db="EMBL/GenBank/DDBJ databases">
        <title>Study on multiphase classification of strain Alteromonas salexigens isolated from the Yellow Sea.</title>
        <authorList>
            <person name="Sun L."/>
        </authorList>
    </citation>
    <scope>NUCLEOTIDE SEQUENCE [LARGE SCALE GENOMIC DNA]</scope>
    <source>
        <strain evidence="3">ASW11-19</strain>
    </source>
</reference>
<dbReference type="RefSeq" id="WP_262994571.1">
    <property type="nucleotide sequence ID" value="NZ_JAOTJC010000008.1"/>
</dbReference>
<keyword evidence="1" id="KW-0812">Transmembrane</keyword>
<organism evidence="2 3">
    <name type="scientific">Alteromonas salexigens</name>
    <dbReference type="NCBI Taxonomy" id="2982530"/>
    <lineage>
        <taxon>Bacteria</taxon>
        <taxon>Pseudomonadati</taxon>
        <taxon>Pseudomonadota</taxon>
        <taxon>Gammaproteobacteria</taxon>
        <taxon>Alteromonadales</taxon>
        <taxon>Alteromonadaceae</taxon>
        <taxon>Alteromonas/Salinimonas group</taxon>
        <taxon>Alteromonas</taxon>
    </lineage>
</organism>
<keyword evidence="1" id="KW-1133">Transmembrane helix</keyword>
<dbReference type="Proteomes" id="UP001209257">
    <property type="component" value="Unassembled WGS sequence"/>
</dbReference>
<sequence>MLVYFAVTLLSSVFFYIEALKCGMNARVWGLAACALGPALLPLFTIQRHILWRRDSGFNNLYLKA</sequence>
<keyword evidence="3" id="KW-1185">Reference proteome</keyword>
<name>A0ABT2VQ23_9ALTE</name>